<dbReference type="STRING" id="33528.ENSGAFP00000025641"/>
<proteinExistence type="predicted"/>
<dbReference type="Pfam" id="PF00089">
    <property type="entry name" value="Trypsin"/>
    <property type="match status" value="1"/>
</dbReference>
<dbReference type="AlphaFoldDB" id="A0A315V155"/>
<dbReference type="InterPro" id="IPR001254">
    <property type="entry name" value="Trypsin_dom"/>
</dbReference>
<dbReference type="PANTHER" id="PTHR24264:SF65">
    <property type="entry name" value="SRCR DOMAIN-CONTAINING PROTEIN"/>
    <property type="match status" value="1"/>
</dbReference>
<feature type="non-terminal residue" evidence="10">
    <location>
        <position position="136"/>
    </location>
</feature>
<comment type="catalytic activity">
    <reaction evidence="6">
        <text>Preferential cleavage: Arg-|-Xaa, Lys-|-Xaa.</text>
        <dbReference type="EC" id="3.4.21.4"/>
    </reaction>
</comment>
<evidence type="ECO:0000256" key="2">
    <source>
        <dbReference type="ARBA" id="ARBA00022525"/>
    </source>
</evidence>
<keyword evidence="11" id="KW-1185">Reference proteome</keyword>
<dbReference type="Gene3D" id="2.40.10.10">
    <property type="entry name" value="Trypsin-like serine proteases"/>
    <property type="match status" value="1"/>
</dbReference>
<feature type="domain" description="Peptidase S1" evidence="9">
    <location>
        <begin position="26"/>
        <end position="84"/>
    </location>
</feature>
<evidence type="ECO:0000256" key="3">
    <source>
        <dbReference type="ARBA" id="ARBA00022670"/>
    </source>
</evidence>
<feature type="signal peptide" evidence="8">
    <location>
        <begin position="1"/>
        <end position="18"/>
    </location>
</feature>
<evidence type="ECO:0000256" key="1">
    <source>
        <dbReference type="ARBA" id="ARBA00004613"/>
    </source>
</evidence>
<dbReference type="EC" id="3.4.21.4" evidence="7"/>
<evidence type="ECO:0000313" key="10">
    <source>
        <dbReference type="EMBL" id="PWA15970.1"/>
    </source>
</evidence>
<dbReference type="InterPro" id="IPR018114">
    <property type="entry name" value="TRYPSIN_HIS"/>
</dbReference>
<dbReference type="GO" id="GO:0006508">
    <property type="term" value="P:proteolysis"/>
    <property type="evidence" value="ECO:0007669"/>
    <property type="project" value="UniProtKB-KW"/>
</dbReference>
<evidence type="ECO:0000259" key="9">
    <source>
        <dbReference type="Pfam" id="PF00089"/>
    </source>
</evidence>
<dbReference type="InterPro" id="IPR009003">
    <property type="entry name" value="Peptidase_S1_PA"/>
</dbReference>
<reference evidence="10 11" key="1">
    <citation type="journal article" date="2018" name="G3 (Bethesda)">
        <title>A High-Quality Reference Genome for the Invasive Mosquitofish Gambusia affinis Using a Chicago Library.</title>
        <authorList>
            <person name="Hoffberg S.L."/>
            <person name="Troendle N.J."/>
            <person name="Glenn T.C."/>
            <person name="Mahmud O."/>
            <person name="Louha S."/>
            <person name="Chalopin D."/>
            <person name="Bennetzen J.L."/>
            <person name="Mauricio R."/>
        </authorList>
    </citation>
    <scope>NUCLEOTIDE SEQUENCE [LARGE SCALE GENOMIC DNA]</scope>
    <source>
        <strain evidence="10">NE01/NJP1002.9</strain>
        <tissue evidence="10">Muscle</tissue>
    </source>
</reference>
<dbReference type="GO" id="GO:0005615">
    <property type="term" value="C:extracellular space"/>
    <property type="evidence" value="ECO:0007669"/>
    <property type="project" value="TreeGrafter"/>
</dbReference>
<feature type="chain" id="PRO_5016455879" description="trypsin" evidence="8">
    <location>
        <begin position="19"/>
        <end position="136"/>
    </location>
</feature>
<evidence type="ECO:0000256" key="6">
    <source>
        <dbReference type="ARBA" id="ARBA00036320"/>
    </source>
</evidence>
<evidence type="ECO:0000313" key="11">
    <source>
        <dbReference type="Proteomes" id="UP000250572"/>
    </source>
</evidence>
<dbReference type="GO" id="GO:0004252">
    <property type="term" value="F:serine-type endopeptidase activity"/>
    <property type="evidence" value="ECO:0007669"/>
    <property type="project" value="UniProtKB-EC"/>
</dbReference>
<protein>
    <recommendedName>
        <fullName evidence="7">trypsin</fullName>
        <ecNumber evidence="7">3.4.21.4</ecNumber>
    </recommendedName>
</protein>
<dbReference type="EMBL" id="NHOQ01002542">
    <property type="protein sequence ID" value="PWA15970.1"/>
    <property type="molecule type" value="Genomic_DNA"/>
</dbReference>
<gene>
    <name evidence="10" type="ORF">CCH79_00020977</name>
</gene>
<keyword evidence="4" id="KW-0378">Hydrolase</keyword>
<dbReference type="Proteomes" id="UP000250572">
    <property type="component" value="Unassembled WGS sequence"/>
</dbReference>
<dbReference type="InterPro" id="IPR043504">
    <property type="entry name" value="Peptidase_S1_PA_chymotrypsin"/>
</dbReference>
<dbReference type="SUPFAM" id="SSF50494">
    <property type="entry name" value="Trypsin-like serine proteases"/>
    <property type="match status" value="1"/>
</dbReference>
<organism evidence="10 11">
    <name type="scientific">Gambusia affinis</name>
    <name type="common">Western mosquitofish</name>
    <name type="synonym">Heterandria affinis</name>
    <dbReference type="NCBI Taxonomy" id="33528"/>
    <lineage>
        <taxon>Eukaryota</taxon>
        <taxon>Metazoa</taxon>
        <taxon>Chordata</taxon>
        <taxon>Craniata</taxon>
        <taxon>Vertebrata</taxon>
        <taxon>Euteleostomi</taxon>
        <taxon>Actinopterygii</taxon>
        <taxon>Neopterygii</taxon>
        <taxon>Teleostei</taxon>
        <taxon>Neoteleostei</taxon>
        <taxon>Acanthomorphata</taxon>
        <taxon>Ovalentaria</taxon>
        <taxon>Atherinomorphae</taxon>
        <taxon>Cyprinodontiformes</taxon>
        <taxon>Poeciliidae</taxon>
        <taxon>Poeciliinae</taxon>
        <taxon>Gambusia</taxon>
    </lineage>
</organism>
<keyword evidence="5" id="KW-0720">Serine protease</keyword>
<dbReference type="InterPro" id="IPR050127">
    <property type="entry name" value="Serine_Proteases_S1"/>
</dbReference>
<name>A0A315V155_GAMAF</name>
<comment type="subcellular location">
    <subcellularLocation>
        <location evidence="1">Secreted</location>
    </subcellularLocation>
</comment>
<comment type="caution">
    <text evidence="10">The sequence shown here is derived from an EMBL/GenBank/DDBJ whole genome shotgun (WGS) entry which is preliminary data.</text>
</comment>
<keyword evidence="8" id="KW-0732">Signal</keyword>
<dbReference type="PANTHER" id="PTHR24264">
    <property type="entry name" value="TRYPSIN-RELATED"/>
    <property type="match status" value="1"/>
</dbReference>
<keyword evidence="3" id="KW-0645">Protease</keyword>
<dbReference type="PROSITE" id="PS00134">
    <property type="entry name" value="TRYPSIN_HIS"/>
    <property type="match status" value="1"/>
</dbReference>
<evidence type="ECO:0000256" key="4">
    <source>
        <dbReference type="ARBA" id="ARBA00022801"/>
    </source>
</evidence>
<accession>A0A315V155</accession>
<evidence type="ECO:0000256" key="8">
    <source>
        <dbReference type="SAM" id="SignalP"/>
    </source>
</evidence>
<evidence type="ECO:0000256" key="7">
    <source>
        <dbReference type="ARBA" id="ARBA00038868"/>
    </source>
</evidence>
<evidence type="ECO:0000256" key="5">
    <source>
        <dbReference type="ARBA" id="ARBA00022825"/>
    </source>
</evidence>
<sequence>MALLKVLLLLGLAVPVNSGVSLQKRIIGGHDCDNKEHLHYVRLTGTNGTSTILCGGSLIHPEWILTAAHCWELEAGCGDKVQLAGEGATTTGPNNERLPFAPASAHIQCVDMNIAAVSYFDPKRGHVFRAASLNKD</sequence>
<keyword evidence="2" id="KW-0964">Secreted</keyword>